<evidence type="ECO:0000313" key="1">
    <source>
        <dbReference type="EMBL" id="PLS05355.1"/>
    </source>
</evidence>
<comment type="caution">
    <text evidence="1">The sequence shown here is derived from an EMBL/GenBank/DDBJ whole genome shotgun (WGS) entry which is preliminary data.</text>
</comment>
<evidence type="ECO:0000313" key="2">
    <source>
        <dbReference type="Proteomes" id="UP000234950"/>
    </source>
</evidence>
<organism evidence="1 2">
    <name type="scientific">Neobacillus cucumis</name>
    <dbReference type="NCBI Taxonomy" id="1740721"/>
    <lineage>
        <taxon>Bacteria</taxon>
        <taxon>Bacillati</taxon>
        <taxon>Bacillota</taxon>
        <taxon>Bacilli</taxon>
        <taxon>Bacillales</taxon>
        <taxon>Bacillaceae</taxon>
        <taxon>Neobacillus</taxon>
    </lineage>
</organism>
<dbReference type="Gene3D" id="3.40.190.10">
    <property type="entry name" value="Periplasmic binding protein-like II"/>
    <property type="match status" value="1"/>
</dbReference>
<proteinExistence type="predicted"/>
<protein>
    <submittedName>
        <fullName evidence="1">ABC transporter substrate-binding protein</fullName>
    </submittedName>
</protein>
<dbReference type="PANTHER" id="PTHR43649">
    <property type="entry name" value="ARABINOSE-BINDING PROTEIN-RELATED"/>
    <property type="match status" value="1"/>
</dbReference>
<dbReference type="SUPFAM" id="SSF53850">
    <property type="entry name" value="Periplasmic binding protein-like II"/>
    <property type="match status" value="1"/>
</dbReference>
<gene>
    <name evidence="1" type="ORF">CVD27_10165</name>
</gene>
<dbReference type="OrthoDB" id="9808332at2"/>
<reference evidence="1 2" key="1">
    <citation type="submission" date="2017-11" db="EMBL/GenBank/DDBJ databases">
        <title>Comparitive Functional Genomics of Dry Heat Resistant strains isolated from the Viking Spacecraft.</title>
        <authorList>
            <person name="Seuylemezian A."/>
            <person name="Cooper K."/>
            <person name="Vaishampayan P."/>
        </authorList>
    </citation>
    <scope>NUCLEOTIDE SEQUENCE [LARGE SCALE GENOMIC DNA]</scope>
    <source>
        <strain evidence="1 2">V32-6</strain>
    </source>
</reference>
<dbReference type="Pfam" id="PF01547">
    <property type="entry name" value="SBP_bac_1"/>
    <property type="match status" value="1"/>
</dbReference>
<sequence length="446" mass="50433">MLNLPALKWVNKKGGVYLISIKRSLFILISLLTLLLPLAACSNSETSSSNGDSDGKVTLTWWSHDGPAFVKANKQFIKEYEAKNPNVQIKLQIFPYDAFIQKLKAAYASKNPPDLAQVFGSWVPQYSKNALLSPIPDDMKDWAKSTFYEPALGAYTLDDKLYGIPQEYNIENGGVLANPDMFKKAGLEYPKTWNELIDDAKKLTVTKNGKIDIKGFDFISGDNITFTFLSLILQQKGDYWTSDGHVNFTTPEAITAMEELKKFVTDYKVTNLRDFSGNLDISDLFYKNKAAMVYRGPWTIAVGKENYKTEKLDYIPIPSFTDQPPYFAAESGWGEIVAKSSKHQEEAWKFIRYMTEKDKAKYFNITTFTVPANKEAAQDPEFLKALPKMKASIDVLPYGRFIGLIDTDFLKKTINDNFQLIAAEKTSVEDGLKKIETTINQMLDKK</sequence>
<dbReference type="InterPro" id="IPR050490">
    <property type="entry name" value="Bact_solute-bd_prot1"/>
</dbReference>
<dbReference type="AlphaFoldDB" id="A0A2N5HIL5"/>
<dbReference type="CDD" id="cd14748">
    <property type="entry name" value="PBP2_UgpB"/>
    <property type="match status" value="1"/>
</dbReference>
<accession>A0A2N5HIL5</accession>
<keyword evidence="2" id="KW-1185">Reference proteome</keyword>
<dbReference type="Proteomes" id="UP000234950">
    <property type="component" value="Unassembled WGS sequence"/>
</dbReference>
<dbReference type="InterPro" id="IPR006059">
    <property type="entry name" value="SBP"/>
</dbReference>
<name>A0A2N5HIL5_9BACI</name>
<dbReference type="PANTHER" id="PTHR43649:SF12">
    <property type="entry name" value="DIACETYLCHITOBIOSE BINDING PROTEIN DASA"/>
    <property type="match status" value="1"/>
</dbReference>
<dbReference type="EMBL" id="PGVE01000041">
    <property type="protein sequence ID" value="PLS05355.1"/>
    <property type="molecule type" value="Genomic_DNA"/>
</dbReference>